<reference evidence="1 2" key="1">
    <citation type="submission" date="2017-05" db="EMBL/GenBank/DDBJ databases">
        <authorList>
            <person name="Varghese N."/>
            <person name="Submissions S."/>
        </authorList>
    </citation>
    <scope>NUCLEOTIDE SEQUENCE [LARGE SCALE GENOMIC DNA]</scope>
    <source>
        <strain evidence="1 2">DSM 100094</strain>
    </source>
</reference>
<name>A0A521FN46_9RHOB</name>
<sequence>MIRHLKIARDTAVKSRSQAMVTLSYLTGVLHCFWTGDPAPWSGAAQSCVQVAISKLR</sequence>
<organism evidence="1 2">
    <name type="scientific">Paracoccus laeviglucosivorans</name>
    <dbReference type="NCBI Taxonomy" id="1197861"/>
    <lineage>
        <taxon>Bacteria</taxon>
        <taxon>Pseudomonadati</taxon>
        <taxon>Pseudomonadota</taxon>
        <taxon>Alphaproteobacteria</taxon>
        <taxon>Rhodobacterales</taxon>
        <taxon>Paracoccaceae</taxon>
        <taxon>Paracoccus</taxon>
    </lineage>
</organism>
<proteinExistence type="predicted"/>
<gene>
    <name evidence="1" type="ORF">SAMN06265221_12838</name>
</gene>
<evidence type="ECO:0000313" key="1">
    <source>
        <dbReference type="EMBL" id="SMO97618.1"/>
    </source>
</evidence>
<evidence type="ECO:0000313" key="2">
    <source>
        <dbReference type="Proteomes" id="UP000319014"/>
    </source>
</evidence>
<dbReference type="EMBL" id="FXTK01000028">
    <property type="protein sequence ID" value="SMO97618.1"/>
    <property type="molecule type" value="Genomic_DNA"/>
</dbReference>
<accession>A0A521FN46</accession>
<protein>
    <submittedName>
        <fullName evidence="1">Uncharacterized protein</fullName>
    </submittedName>
</protein>
<keyword evidence="2" id="KW-1185">Reference proteome</keyword>
<dbReference type="AlphaFoldDB" id="A0A521FN46"/>
<dbReference type="Proteomes" id="UP000319014">
    <property type="component" value="Unassembled WGS sequence"/>
</dbReference>